<dbReference type="RefSeq" id="WP_013326605.1">
    <property type="nucleotide sequence ID" value="NC_014506.1"/>
</dbReference>
<organism evidence="1 2">
    <name type="scientific">Sulfurimonas autotrophica (strain ATCC BAA-671 / DSM 16294 / JCM 11897 / OK10)</name>
    <dbReference type="NCBI Taxonomy" id="563040"/>
    <lineage>
        <taxon>Bacteria</taxon>
        <taxon>Pseudomonadati</taxon>
        <taxon>Campylobacterota</taxon>
        <taxon>Epsilonproteobacteria</taxon>
        <taxon>Campylobacterales</taxon>
        <taxon>Sulfurimonadaceae</taxon>
        <taxon>Sulfurimonas</taxon>
    </lineage>
</organism>
<protein>
    <submittedName>
        <fullName evidence="1">Uncharacterized protein</fullName>
    </submittedName>
</protein>
<dbReference type="STRING" id="563040.Saut_0800"/>
<gene>
    <name evidence="1" type="ordered locus">Saut_0800</name>
</gene>
<proteinExistence type="predicted"/>
<reference evidence="2" key="1">
    <citation type="journal article" date="2010" name="Stand. Genomic Sci.">
        <title>Complete genome sequence of Sulfurimonas autotrophica type strain (OK10).</title>
        <authorList>
            <person name="Sikorski J."/>
            <person name="Munk C."/>
            <person name="Lapidus A."/>
            <person name="Djao O."/>
            <person name="Lucas S."/>
            <person name="Glavina Del Rio T."/>
            <person name="Nolan M."/>
            <person name="Tice H."/>
            <person name="Han C."/>
            <person name="Cheng J."/>
            <person name="Tapia R."/>
            <person name="Goodwin L."/>
            <person name="Pitluck S."/>
            <person name="Liolios K."/>
            <person name="Ivanova N."/>
            <person name="Mavromatis K."/>
            <person name="Mikhailova N."/>
            <person name="Pati A."/>
            <person name="Sims D."/>
            <person name="Meincke L."/>
            <person name="Brettin T."/>
            <person name="Detter J."/>
            <person name="Chen A."/>
            <person name="Palaniappan K."/>
            <person name="Land M."/>
            <person name="Hauser L."/>
            <person name="Chang Y."/>
            <person name="Jeffries C."/>
            <person name="Rohde M."/>
            <person name="Lang E."/>
            <person name="Spring S."/>
            <person name="Goker M."/>
            <person name="Woyke T."/>
            <person name="Bristow J."/>
            <person name="Eisen J."/>
            <person name="Markowitz V."/>
            <person name="Hugenholtz P."/>
            <person name="Kyrpides N."/>
            <person name="Klenk H."/>
        </authorList>
    </citation>
    <scope>NUCLEOTIDE SEQUENCE [LARGE SCALE GENOMIC DNA]</scope>
    <source>
        <strain evidence="2">ATCC BAA-671 / DSM 16294 / JCM 11897 / OK10</strain>
    </source>
</reference>
<dbReference type="Proteomes" id="UP000007803">
    <property type="component" value="Chromosome"/>
</dbReference>
<keyword evidence="2" id="KW-1185">Reference proteome</keyword>
<dbReference type="EMBL" id="CP002205">
    <property type="protein sequence ID" value="ADN08849.1"/>
    <property type="molecule type" value="Genomic_DNA"/>
</dbReference>
<dbReference type="KEGG" id="sua:Saut_0800"/>
<accession>E0UQW8</accession>
<dbReference type="OrthoDB" id="9853667at2"/>
<name>E0UQW8_SULAO</name>
<sequence length="350" mass="41149">MAKVEFYEINIRDTKNGIAIDENIVNKIKNRLLELPENDLLCSNKTCLAILSEFKENKNSITFDFSKLTNEVINSTIISKPLDSIDTFEEFNNMESDKALPTVEEIEFIIRLTSEYENDDLVNKLMKSEIEYFTIYKILRDNRKLITPYELELFCSKTIQRMKKEKIFFNITRYKQSYILMFQKAVHGFDVEHLLEYLNSHLLVNENLRLHFKKIYDMSFMDALQNSDLKSFKFSYSSESKNNLIEENFATPLYFLTKMLGTNITISVNNDKDLLDNKKLLRFFEMANEAGMLDMCKIKKFGTSKEIKSTDKGLELNYTTKHKIDNIDQANDFFEEAFENKEDILSERIG</sequence>
<dbReference type="AlphaFoldDB" id="E0UQW8"/>
<evidence type="ECO:0000313" key="2">
    <source>
        <dbReference type="Proteomes" id="UP000007803"/>
    </source>
</evidence>
<evidence type="ECO:0000313" key="1">
    <source>
        <dbReference type="EMBL" id="ADN08849.1"/>
    </source>
</evidence>
<dbReference type="HOGENOM" id="CLU_792076_0_0_7"/>